<evidence type="ECO:0000313" key="5">
    <source>
        <dbReference type="Proteomes" id="UP000659654"/>
    </source>
</evidence>
<evidence type="ECO:0000313" key="4">
    <source>
        <dbReference type="Proteomes" id="UP000095284"/>
    </source>
</evidence>
<dbReference type="Proteomes" id="UP000095284">
    <property type="component" value="Unplaced"/>
</dbReference>
<evidence type="ECO:0000313" key="2">
    <source>
        <dbReference type="EMBL" id="CAD5211645.1"/>
    </source>
</evidence>
<dbReference type="OrthoDB" id="5805975at2759"/>
<dbReference type="SMR" id="A0A1I7SF05"/>
<dbReference type="WBParaSite" id="BXY_1161600.1">
    <property type="protein sequence ID" value="BXY_1161600.1"/>
    <property type="gene ID" value="BXY_1161600"/>
</dbReference>
<name>A0A1I7SF05_BURXY</name>
<protein>
    <submittedName>
        <fullName evidence="2">(pine wood nematode) hypothetical protein</fullName>
    </submittedName>
</protein>
<evidence type="ECO:0000313" key="3">
    <source>
        <dbReference type="EMBL" id="CAG9088808.1"/>
    </source>
</evidence>
<evidence type="ECO:0000256" key="1">
    <source>
        <dbReference type="SAM" id="SignalP"/>
    </source>
</evidence>
<reference evidence="3" key="2">
    <citation type="submission" date="2020-08" db="EMBL/GenBank/DDBJ databases">
        <authorList>
            <person name="Kikuchi T."/>
        </authorList>
    </citation>
    <scope>NUCLEOTIDE SEQUENCE</scope>
    <source>
        <strain evidence="2">Ka4C1</strain>
    </source>
</reference>
<keyword evidence="5" id="KW-1185">Reference proteome</keyword>
<evidence type="ECO:0000313" key="6">
    <source>
        <dbReference type="WBParaSite" id="BXY_1161600.1"/>
    </source>
</evidence>
<organism evidence="4 6">
    <name type="scientific">Bursaphelenchus xylophilus</name>
    <name type="common">Pinewood nematode worm</name>
    <name type="synonym">Aphelenchoides xylophilus</name>
    <dbReference type="NCBI Taxonomy" id="6326"/>
    <lineage>
        <taxon>Eukaryota</taxon>
        <taxon>Metazoa</taxon>
        <taxon>Ecdysozoa</taxon>
        <taxon>Nematoda</taxon>
        <taxon>Chromadorea</taxon>
        <taxon>Rhabditida</taxon>
        <taxon>Tylenchina</taxon>
        <taxon>Tylenchomorpha</taxon>
        <taxon>Aphelenchoidea</taxon>
        <taxon>Aphelenchoididae</taxon>
        <taxon>Bursaphelenchus</taxon>
    </lineage>
</organism>
<accession>A0A1I7SF05</accession>
<gene>
    <name evidence="2" type="ORF">BXYJ_LOCUS2532</name>
</gene>
<dbReference type="EMBL" id="CAJFCV020000001">
    <property type="protein sequence ID" value="CAG9088808.1"/>
    <property type="molecule type" value="Genomic_DNA"/>
</dbReference>
<keyword evidence="1" id="KW-0732">Signal</keyword>
<proteinExistence type="predicted"/>
<dbReference type="EMBL" id="CAJFDI010000001">
    <property type="protein sequence ID" value="CAD5211645.1"/>
    <property type="molecule type" value="Genomic_DNA"/>
</dbReference>
<dbReference type="Proteomes" id="UP000659654">
    <property type="component" value="Unassembled WGS sequence"/>
</dbReference>
<reference evidence="6" key="1">
    <citation type="submission" date="2016-11" db="UniProtKB">
        <authorList>
            <consortium name="WormBaseParasite"/>
        </authorList>
    </citation>
    <scope>IDENTIFICATION</scope>
</reference>
<sequence length="427" mass="49546">MKFLGIVIFLMVKWTDASENGDWDEATGEQIFPTGAVELDERKFLRLEDFYNKTKTIPQTSLQRLIIDVSLLHPDSEDAEHFYEVCSQNLKTTAPNLKMVALEGGYQYFPQEPDHDTIPDELEDVKAGIQLIIRAAKKSGIEITSVIMVVSLFIPFPLVHDSNYPVLFKEIYNKTVTDYDLERNVVECLFTVDGVPVDAEFTFYNDRVFDKVNKGRNPLVLNRQSREKALNPALISHPRYFFTLEKFYSPNLKKFYSMNENLPKIYYLLVTLIHDAAIKPDVFYRQAVQHFKEAAPMVKTLELWGGAAVHLKHGKQAELDAELKNLKQNLESMLRAFRTLGFRIKKFDYEAFMNFEEEFIVSAAYPKLVQQLFGHVVTQKEIDMEIVDMEVKIFDVACHIKLNFFFEPSIMNLKQERMGYLHLPPWP</sequence>
<feature type="chain" id="PRO_5035399835" evidence="1">
    <location>
        <begin position="18"/>
        <end position="427"/>
    </location>
</feature>
<dbReference type="Proteomes" id="UP000582659">
    <property type="component" value="Unassembled WGS sequence"/>
</dbReference>
<feature type="signal peptide" evidence="1">
    <location>
        <begin position="1"/>
        <end position="17"/>
    </location>
</feature>
<dbReference type="AlphaFoldDB" id="A0A1I7SF05"/>